<dbReference type="SUPFAM" id="SSF81301">
    <property type="entry name" value="Nucleotidyltransferase"/>
    <property type="match status" value="1"/>
</dbReference>
<sequence length="422" mass="47786">MLIRYKQDELGKTLPVANIYTQSEHKIPAHLLDKDALWAIKKLQASGAEAYLVGGAVRDMMLGTIPKDFDIATSASPRQIQRLFWNARIIGKRFKLVHLVFKDKVLEVSTFRSGEEAMDGNNNVFGSIDQDAKRRDFSINSFYYDPSTGQLLDFNHAMEDFKKKKISSIIDLDESFKEDPVRMVRAIKYSVSTGFSLRWSVKMAIRKYSNELSRVSTSRLTEEVNKILASGHSCEIFNELKRYKLLVFMLPAFSIYSSYPQVQSSLKELDKQVLLAKQGKGSEVLLADMLKALVDPLIVFTDEALTIDQRFKETFRQIKVLISPMTPSNYDIELASERLLCERGFKTPRNCVRVQRPANRIPGRRPPLATAQRKARPEVSAEGAKKRRTRNRGPKKSTGSSANSQALNEQSVAQTSAEVHDL</sequence>
<dbReference type="CDD" id="cd05398">
    <property type="entry name" value="NT_ClassII-CCAase"/>
    <property type="match status" value="1"/>
</dbReference>
<dbReference type="PANTHER" id="PTHR43051">
    <property type="entry name" value="POLYNUCLEOTIDE ADENYLYLTRANSFERASE FAMILY PROTEIN"/>
    <property type="match status" value="1"/>
</dbReference>
<gene>
    <name evidence="7" type="ordered locus">SpiBuddy_1331</name>
</gene>
<keyword evidence="3" id="KW-0694">RNA-binding</keyword>
<dbReference type="AlphaFoldDB" id="F0RVU4"/>
<dbReference type="PANTHER" id="PTHR43051:SF1">
    <property type="entry name" value="POLYNUCLEOTIDE ADENYLYLTRANSFERASE FAMILY PROTEIN"/>
    <property type="match status" value="1"/>
</dbReference>
<organism evidence="7 8">
    <name type="scientific">Sphaerochaeta globosa (strain ATCC BAA-1886 / DSM 22777 / Buddy)</name>
    <name type="common">Spirochaeta sp. (strain Buddy)</name>
    <dbReference type="NCBI Taxonomy" id="158189"/>
    <lineage>
        <taxon>Bacteria</taxon>
        <taxon>Pseudomonadati</taxon>
        <taxon>Spirochaetota</taxon>
        <taxon>Spirochaetia</taxon>
        <taxon>Spirochaetales</taxon>
        <taxon>Sphaerochaetaceae</taxon>
        <taxon>Sphaerochaeta</taxon>
    </lineage>
</organism>
<dbReference type="Pfam" id="PF01743">
    <property type="entry name" value="PolyA_pol"/>
    <property type="match status" value="1"/>
</dbReference>
<dbReference type="Gene3D" id="3.30.460.10">
    <property type="entry name" value="Beta Polymerase, domain 2"/>
    <property type="match status" value="1"/>
</dbReference>
<dbReference type="InterPro" id="IPR002646">
    <property type="entry name" value="PolA_pol_head_dom"/>
</dbReference>
<dbReference type="RefSeq" id="WP_013607007.1">
    <property type="nucleotide sequence ID" value="NC_015152.1"/>
</dbReference>
<name>F0RVU4_SPHGB</name>
<evidence type="ECO:0000256" key="3">
    <source>
        <dbReference type="RuleBase" id="RU003953"/>
    </source>
</evidence>
<dbReference type="EC" id="2.7.7.19" evidence="7"/>
<dbReference type="SUPFAM" id="SSF81891">
    <property type="entry name" value="Poly A polymerase C-terminal region-like"/>
    <property type="match status" value="1"/>
</dbReference>
<feature type="domain" description="tRNA nucleotidyltransferase/poly(A) polymerase RNA and SrmB- binding" evidence="6">
    <location>
        <begin position="194"/>
        <end position="253"/>
    </location>
</feature>
<feature type="compositionally biased region" description="Basic residues" evidence="4">
    <location>
        <begin position="385"/>
        <end position="395"/>
    </location>
</feature>
<dbReference type="GO" id="GO:0003723">
    <property type="term" value="F:RNA binding"/>
    <property type="evidence" value="ECO:0007669"/>
    <property type="project" value="UniProtKB-KW"/>
</dbReference>
<dbReference type="InterPro" id="IPR052191">
    <property type="entry name" value="tRNA_ntf/polyA_polymerase_I"/>
</dbReference>
<evidence type="ECO:0000256" key="4">
    <source>
        <dbReference type="SAM" id="MobiDB-lite"/>
    </source>
</evidence>
<dbReference type="InterPro" id="IPR043519">
    <property type="entry name" value="NT_sf"/>
</dbReference>
<feature type="compositionally biased region" description="Polar residues" evidence="4">
    <location>
        <begin position="397"/>
        <end position="422"/>
    </location>
</feature>
<keyword evidence="8" id="KW-1185">Reference proteome</keyword>
<feature type="domain" description="Poly A polymerase head" evidence="5">
    <location>
        <begin position="50"/>
        <end position="166"/>
    </location>
</feature>
<keyword evidence="2" id="KW-0547">Nucleotide-binding</keyword>
<dbReference type="KEGG" id="sbu:SpiBuddy_1331"/>
<dbReference type="GO" id="GO:0006396">
    <property type="term" value="P:RNA processing"/>
    <property type="evidence" value="ECO:0007669"/>
    <property type="project" value="InterPro"/>
</dbReference>
<protein>
    <submittedName>
        <fullName evidence="7">Poly(A) polymerase</fullName>
        <ecNumber evidence="7">2.7.7.19</ecNumber>
    </submittedName>
</protein>
<dbReference type="Proteomes" id="UP000008466">
    <property type="component" value="Chromosome"/>
</dbReference>
<evidence type="ECO:0000256" key="2">
    <source>
        <dbReference type="ARBA" id="ARBA00022741"/>
    </source>
</evidence>
<reference evidence="8" key="1">
    <citation type="submission" date="2011-02" db="EMBL/GenBank/DDBJ databases">
        <title>Complete sequence of Spirochaeta sp. Buddy.</title>
        <authorList>
            <person name="Lucas S."/>
            <person name="Copeland A."/>
            <person name="Lapidus A."/>
            <person name="Cheng J.-F."/>
            <person name="Goodwin L."/>
            <person name="Pitluck S."/>
            <person name="Zeytun A."/>
            <person name="Detter J.C."/>
            <person name="Han C."/>
            <person name="Tapia R."/>
            <person name="Land M."/>
            <person name="Hauser L."/>
            <person name="Kyrpides N."/>
            <person name="Ivanova N."/>
            <person name="Mikhailova N."/>
            <person name="Pagani I."/>
            <person name="Ritalahti K.M."/>
            <person name="Loeffler F.E."/>
            <person name="Woyke T."/>
        </authorList>
    </citation>
    <scope>NUCLEOTIDE SEQUENCE [LARGE SCALE GENOMIC DNA]</scope>
    <source>
        <strain evidence="8">ATCC BAA-1886 / DSM 22777 / Buddy</strain>
    </source>
</reference>
<keyword evidence="1 3" id="KW-0808">Transferase</keyword>
<dbReference type="GO" id="GO:1990817">
    <property type="term" value="F:poly(A) RNA polymerase activity"/>
    <property type="evidence" value="ECO:0007669"/>
    <property type="project" value="UniProtKB-EC"/>
</dbReference>
<evidence type="ECO:0000313" key="7">
    <source>
        <dbReference type="EMBL" id="ADY13156.1"/>
    </source>
</evidence>
<dbReference type="STRING" id="158189.SpiBuddy_1331"/>
<comment type="similarity">
    <text evidence="3">Belongs to the tRNA nucleotidyltransferase/poly(A) polymerase family.</text>
</comment>
<evidence type="ECO:0000259" key="5">
    <source>
        <dbReference type="Pfam" id="PF01743"/>
    </source>
</evidence>
<dbReference type="HOGENOM" id="CLU_015961_0_1_12"/>
<dbReference type="OrthoDB" id="9805698at2"/>
<dbReference type="Gene3D" id="1.10.3090.10">
    <property type="entry name" value="cca-adding enzyme, domain 2"/>
    <property type="match status" value="1"/>
</dbReference>
<dbReference type="GO" id="GO:0000166">
    <property type="term" value="F:nucleotide binding"/>
    <property type="evidence" value="ECO:0007669"/>
    <property type="project" value="UniProtKB-KW"/>
</dbReference>
<dbReference type="InterPro" id="IPR032828">
    <property type="entry name" value="PolyA_RNA-bd"/>
</dbReference>
<dbReference type="eggNOG" id="COG0617">
    <property type="taxonomic scope" value="Bacteria"/>
</dbReference>
<keyword evidence="7" id="KW-0548">Nucleotidyltransferase</keyword>
<dbReference type="EMBL" id="CP002541">
    <property type="protein sequence ID" value="ADY13156.1"/>
    <property type="molecule type" value="Genomic_DNA"/>
</dbReference>
<dbReference type="Pfam" id="PF12627">
    <property type="entry name" value="PolyA_pol_RNAbd"/>
    <property type="match status" value="1"/>
</dbReference>
<evidence type="ECO:0000313" key="8">
    <source>
        <dbReference type="Proteomes" id="UP000008466"/>
    </source>
</evidence>
<feature type="region of interest" description="Disordered" evidence="4">
    <location>
        <begin position="356"/>
        <end position="422"/>
    </location>
</feature>
<proteinExistence type="inferred from homology"/>
<accession>F0RVU4</accession>
<evidence type="ECO:0000256" key="1">
    <source>
        <dbReference type="ARBA" id="ARBA00022679"/>
    </source>
</evidence>
<evidence type="ECO:0000259" key="6">
    <source>
        <dbReference type="Pfam" id="PF12627"/>
    </source>
</evidence>